<name>A0A9P9WEU1_9PEZI</name>
<dbReference type="Pfam" id="PF08031">
    <property type="entry name" value="BBE"/>
    <property type="match status" value="1"/>
</dbReference>
<comment type="similarity">
    <text evidence="1">Belongs to the oxygen-dependent FAD-linked oxidoreductase family.</text>
</comment>
<dbReference type="Pfam" id="PF01565">
    <property type="entry name" value="FAD_binding_4"/>
    <property type="match status" value="1"/>
</dbReference>
<dbReference type="InterPro" id="IPR016169">
    <property type="entry name" value="FAD-bd_PCMH_sub2"/>
</dbReference>
<evidence type="ECO:0000256" key="1">
    <source>
        <dbReference type="ARBA" id="ARBA00005466"/>
    </source>
</evidence>
<dbReference type="InterPro" id="IPR016166">
    <property type="entry name" value="FAD-bd_PCMH"/>
</dbReference>
<evidence type="ECO:0000313" key="4">
    <source>
        <dbReference type="EMBL" id="KAI1860421.1"/>
    </source>
</evidence>
<dbReference type="InterPro" id="IPR050432">
    <property type="entry name" value="FAD-linked_Oxidoreductases_BP"/>
</dbReference>
<evidence type="ECO:0000256" key="2">
    <source>
        <dbReference type="ARBA" id="ARBA00023002"/>
    </source>
</evidence>
<comment type="caution">
    <text evidence="4">The sequence shown here is derived from an EMBL/GenBank/DDBJ whole genome shotgun (WGS) entry which is preliminary data.</text>
</comment>
<dbReference type="Proteomes" id="UP000829685">
    <property type="component" value="Unassembled WGS sequence"/>
</dbReference>
<sequence length="462" mass="48725">MSCDPFTPPEAQCIVGTYVQYAVNASSAEDFKSTLAFAQKNNIRLVIRNTGHDYLGKSTGAGALAIWTHHLKDIAVHDYVSDAYTGKAMTVGAGVQVREALVAADALGLVIVGGDSSSVGLAGGYSQGGGHGPLASTFGLGADQVLEWQVITASGQQLTASATTNEDLYWALSGGGGGTYGAVLSATVKAHPSVQVSVANLTFSNTDATSDAYYDTLSVFLGSLPNITDSGAVCIWLLTSDVFVIQSLTAPGLTAQELQSLLQPTLDKLEQEGIPYQYAANDFPTFLEGYHSMSAEPPATGGNIGGRLVPRSLLSSDSSIASLTDALQFIVTNGAVISGLSVNVNQAPSIPNSVNPAWRTAAFSAVVGSFWNETDFEQNLKDQQLIRNVLLPKLADLDPNGGAYLNEADFGQPNWQRVFYGNNYDRLLAIKKKYDPSGVFYGLTAVGSEAWQSQPDGRLCRV</sequence>
<dbReference type="EMBL" id="JAFIMR010000031">
    <property type="protein sequence ID" value="KAI1860421.1"/>
    <property type="molecule type" value="Genomic_DNA"/>
</dbReference>
<organism evidence="4 5">
    <name type="scientific">Neoarthrinium moseri</name>
    <dbReference type="NCBI Taxonomy" id="1658444"/>
    <lineage>
        <taxon>Eukaryota</taxon>
        <taxon>Fungi</taxon>
        <taxon>Dikarya</taxon>
        <taxon>Ascomycota</taxon>
        <taxon>Pezizomycotina</taxon>
        <taxon>Sordariomycetes</taxon>
        <taxon>Xylariomycetidae</taxon>
        <taxon>Amphisphaeriales</taxon>
        <taxon>Apiosporaceae</taxon>
        <taxon>Neoarthrinium</taxon>
    </lineage>
</organism>
<keyword evidence="2" id="KW-0560">Oxidoreductase</keyword>
<accession>A0A9P9WEU1</accession>
<dbReference type="AlphaFoldDB" id="A0A9P9WEU1"/>
<dbReference type="SUPFAM" id="SSF56176">
    <property type="entry name" value="FAD-binding/transporter-associated domain-like"/>
    <property type="match status" value="1"/>
</dbReference>
<keyword evidence="5" id="KW-1185">Reference proteome</keyword>
<dbReference type="InterPro" id="IPR012951">
    <property type="entry name" value="BBE"/>
</dbReference>
<protein>
    <recommendedName>
        <fullName evidence="3">FAD-binding PCMH-type domain-containing protein</fullName>
    </recommendedName>
</protein>
<dbReference type="PROSITE" id="PS51387">
    <property type="entry name" value="FAD_PCMH"/>
    <property type="match status" value="1"/>
</dbReference>
<dbReference type="GO" id="GO:0071949">
    <property type="term" value="F:FAD binding"/>
    <property type="evidence" value="ECO:0007669"/>
    <property type="project" value="InterPro"/>
</dbReference>
<reference evidence="4" key="1">
    <citation type="submission" date="2021-03" db="EMBL/GenBank/DDBJ databases">
        <title>Revisited historic fungal species revealed as producer of novel bioactive compounds through whole genome sequencing and comparative genomics.</title>
        <authorList>
            <person name="Vignolle G.A."/>
            <person name="Hochenegger N."/>
            <person name="Mach R.L."/>
            <person name="Mach-Aigner A.R."/>
            <person name="Javad Rahimi M."/>
            <person name="Salim K.A."/>
            <person name="Chan C.M."/>
            <person name="Lim L.B.L."/>
            <person name="Cai F."/>
            <person name="Druzhinina I.S."/>
            <person name="U'Ren J.M."/>
            <person name="Derntl C."/>
        </authorList>
    </citation>
    <scope>NUCLEOTIDE SEQUENCE</scope>
    <source>
        <strain evidence="4">TUCIM 5799</strain>
    </source>
</reference>
<evidence type="ECO:0000259" key="3">
    <source>
        <dbReference type="PROSITE" id="PS51387"/>
    </source>
</evidence>
<dbReference type="InterPro" id="IPR036318">
    <property type="entry name" value="FAD-bd_PCMH-like_sf"/>
</dbReference>
<dbReference type="PANTHER" id="PTHR13878:SF91">
    <property type="entry name" value="FAD BINDING DOMAIN PROTEIN (AFU_ORTHOLOGUE AFUA_6G12070)-RELATED"/>
    <property type="match status" value="1"/>
</dbReference>
<evidence type="ECO:0000313" key="5">
    <source>
        <dbReference type="Proteomes" id="UP000829685"/>
    </source>
</evidence>
<dbReference type="InterPro" id="IPR006094">
    <property type="entry name" value="Oxid_FAD_bind_N"/>
</dbReference>
<feature type="domain" description="FAD-binding PCMH-type" evidence="3">
    <location>
        <begin position="14"/>
        <end position="193"/>
    </location>
</feature>
<proteinExistence type="inferred from homology"/>
<dbReference type="Gene3D" id="3.30.465.10">
    <property type="match status" value="2"/>
</dbReference>
<dbReference type="GO" id="GO:0016491">
    <property type="term" value="F:oxidoreductase activity"/>
    <property type="evidence" value="ECO:0007669"/>
    <property type="project" value="UniProtKB-KW"/>
</dbReference>
<dbReference type="PANTHER" id="PTHR13878">
    <property type="entry name" value="GULONOLACTONE OXIDASE"/>
    <property type="match status" value="1"/>
</dbReference>
<gene>
    <name evidence="4" type="ORF">JX265_009820</name>
</gene>